<keyword evidence="5" id="KW-0479">Metal-binding</keyword>
<reference evidence="12 13" key="1">
    <citation type="submission" date="2020-12" db="EMBL/GenBank/DDBJ databases">
        <title>Geomonas sp. Red259, isolated from paddy soil.</title>
        <authorList>
            <person name="Xu Z."/>
            <person name="Zhang Z."/>
            <person name="Masuda Y."/>
            <person name="Itoh H."/>
            <person name="Senoo K."/>
        </authorList>
    </citation>
    <scope>NUCLEOTIDE SEQUENCE [LARGE SCALE GENOMIC DNA]</scope>
    <source>
        <strain evidence="12 13">Red259</strain>
    </source>
</reference>
<dbReference type="SUPFAM" id="SSF48239">
    <property type="entry name" value="Terpenoid cyclases/Protein prenyltransferases"/>
    <property type="match status" value="1"/>
</dbReference>
<dbReference type="RefSeq" id="WP_199395717.1">
    <property type="nucleotide sequence ID" value="NZ_JAEMHK010000010.1"/>
</dbReference>
<sequence length="328" mass="35304">MSIANNILRIAAALTLVAALAAPGLAKEKAKPKAKSAEFDFKKTNAFIREMESRPDFPVATVIANDYVYTLLAMGEKIDTGRQNAIIVSTKLAQQKDGGFTPDKSIKSSSILYTDIALETLALLDAGNAIDRNKVKTFALSLKNSDGGFGFSSEAKKSSLATTYMAVHVLKAVNGLDAVDKAKTLEYVKGFAKKEGGFGPEKGPGRPNARSTYMAAYILNALFAMDSVTAKNALQYLETTPYLDKKSKESPDLDEQLYAIRALKEINAGNRVDKALALNFMKRLYIKVNGGFGPLEGYGSTPDSTTTALRILSEIGKVKGVPVQVAKR</sequence>
<name>A0ABS0YTM3_9BACT</name>
<keyword evidence="3" id="KW-0637">Prenyltransferase</keyword>
<dbReference type="Pfam" id="PF00432">
    <property type="entry name" value="Prenyltrans"/>
    <property type="match status" value="1"/>
</dbReference>
<comment type="similarity">
    <text evidence="2">Belongs to the protein prenyltransferase subunit beta family.</text>
</comment>
<evidence type="ECO:0000256" key="1">
    <source>
        <dbReference type="ARBA" id="ARBA00001947"/>
    </source>
</evidence>
<keyword evidence="7" id="KW-0862">Zinc</keyword>
<dbReference type="PANTHER" id="PTHR11774:SF11">
    <property type="entry name" value="GERANYLGERANYL TRANSFERASE TYPE-2 SUBUNIT BETA"/>
    <property type="match status" value="1"/>
</dbReference>
<dbReference type="CDD" id="cd00688">
    <property type="entry name" value="ISOPREN_C2_like"/>
    <property type="match status" value="1"/>
</dbReference>
<evidence type="ECO:0000256" key="5">
    <source>
        <dbReference type="ARBA" id="ARBA00022723"/>
    </source>
</evidence>
<comment type="cofactor">
    <cofactor evidence="1">
        <name>Zn(2+)</name>
        <dbReference type="ChEBI" id="CHEBI:29105"/>
    </cofactor>
</comment>
<evidence type="ECO:0000256" key="10">
    <source>
        <dbReference type="SAM" id="SignalP"/>
    </source>
</evidence>
<comment type="caution">
    <text evidence="12">The sequence shown here is derived from an EMBL/GenBank/DDBJ whole genome shotgun (WGS) entry which is preliminary data.</text>
</comment>
<dbReference type="Gene3D" id="1.50.10.20">
    <property type="match status" value="1"/>
</dbReference>
<evidence type="ECO:0000259" key="11">
    <source>
        <dbReference type="Pfam" id="PF00432"/>
    </source>
</evidence>
<evidence type="ECO:0000256" key="4">
    <source>
        <dbReference type="ARBA" id="ARBA00022679"/>
    </source>
</evidence>
<dbReference type="InterPro" id="IPR008930">
    <property type="entry name" value="Terpenoid_cyclase/PrenylTrfase"/>
</dbReference>
<dbReference type="Proteomes" id="UP000641025">
    <property type="component" value="Unassembled WGS sequence"/>
</dbReference>
<evidence type="ECO:0000256" key="2">
    <source>
        <dbReference type="ARBA" id="ARBA00010497"/>
    </source>
</evidence>
<gene>
    <name evidence="12" type="ORF">JFN90_13875</name>
</gene>
<dbReference type="PANTHER" id="PTHR11774">
    <property type="entry name" value="GERANYLGERANYL TRANSFERASE TYPE BETA SUBUNIT"/>
    <property type="match status" value="1"/>
</dbReference>
<keyword evidence="10" id="KW-0732">Signal</keyword>
<keyword evidence="6" id="KW-0677">Repeat</keyword>
<evidence type="ECO:0000256" key="9">
    <source>
        <dbReference type="ARBA" id="ARBA00032766"/>
    </source>
</evidence>
<dbReference type="InterPro" id="IPR045089">
    <property type="entry name" value="PGGT1B-like"/>
</dbReference>
<evidence type="ECO:0000256" key="6">
    <source>
        <dbReference type="ARBA" id="ARBA00022737"/>
    </source>
</evidence>
<protein>
    <recommendedName>
        <fullName evidence="8">Geranylgeranyl transferase type II subunit beta</fullName>
    </recommendedName>
    <alternativeName>
        <fullName evidence="9">Type II protein geranyl-geranyltransferase subunit beta</fullName>
    </alternativeName>
</protein>
<dbReference type="InterPro" id="IPR001330">
    <property type="entry name" value="Prenyltrans"/>
</dbReference>
<evidence type="ECO:0000313" key="13">
    <source>
        <dbReference type="Proteomes" id="UP000641025"/>
    </source>
</evidence>
<proteinExistence type="inferred from homology"/>
<feature type="signal peptide" evidence="10">
    <location>
        <begin position="1"/>
        <end position="26"/>
    </location>
</feature>
<feature type="chain" id="PRO_5045958285" description="Geranylgeranyl transferase type II subunit beta" evidence="10">
    <location>
        <begin position="27"/>
        <end position="328"/>
    </location>
</feature>
<accession>A0ABS0YTM3</accession>
<evidence type="ECO:0000256" key="3">
    <source>
        <dbReference type="ARBA" id="ARBA00022602"/>
    </source>
</evidence>
<keyword evidence="13" id="KW-1185">Reference proteome</keyword>
<keyword evidence="4" id="KW-0808">Transferase</keyword>
<evidence type="ECO:0000313" key="12">
    <source>
        <dbReference type="EMBL" id="MBJ6801218.1"/>
    </source>
</evidence>
<feature type="domain" description="Prenyltransferase alpha-alpha toroid" evidence="11">
    <location>
        <begin position="74"/>
        <end position="202"/>
    </location>
</feature>
<organism evidence="12 13">
    <name type="scientific">Geomonas propionica</name>
    <dbReference type="NCBI Taxonomy" id="2798582"/>
    <lineage>
        <taxon>Bacteria</taxon>
        <taxon>Pseudomonadati</taxon>
        <taxon>Thermodesulfobacteriota</taxon>
        <taxon>Desulfuromonadia</taxon>
        <taxon>Geobacterales</taxon>
        <taxon>Geobacteraceae</taxon>
        <taxon>Geomonas</taxon>
    </lineage>
</organism>
<dbReference type="EMBL" id="JAEMHK010000010">
    <property type="protein sequence ID" value="MBJ6801218.1"/>
    <property type="molecule type" value="Genomic_DNA"/>
</dbReference>
<evidence type="ECO:0000256" key="7">
    <source>
        <dbReference type="ARBA" id="ARBA00022833"/>
    </source>
</evidence>
<evidence type="ECO:0000256" key="8">
    <source>
        <dbReference type="ARBA" id="ARBA00030816"/>
    </source>
</evidence>